<dbReference type="Pfam" id="PF12770">
    <property type="entry name" value="CHAT"/>
    <property type="match status" value="1"/>
</dbReference>
<evidence type="ECO:0000259" key="1">
    <source>
        <dbReference type="Pfam" id="PF12770"/>
    </source>
</evidence>
<dbReference type="EMBL" id="JAGINW010000001">
    <property type="protein sequence ID" value="MBP2328011.1"/>
    <property type="molecule type" value="Genomic_DNA"/>
</dbReference>
<dbReference type="Proteomes" id="UP001519332">
    <property type="component" value="Unassembled WGS sequence"/>
</dbReference>
<organism evidence="2 3">
    <name type="scientific">Kibdelosporangium banguiense</name>
    <dbReference type="NCBI Taxonomy" id="1365924"/>
    <lineage>
        <taxon>Bacteria</taxon>
        <taxon>Bacillati</taxon>
        <taxon>Actinomycetota</taxon>
        <taxon>Actinomycetes</taxon>
        <taxon>Pseudonocardiales</taxon>
        <taxon>Pseudonocardiaceae</taxon>
        <taxon>Kibdelosporangium</taxon>
    </lineage>
</organism>
<keyword evidence="3" id="KW-1185">Reference proteome</keyword>
<evidence type="ECO:0000313" key="3">
    <source>
        <dbReference type="Proteomes" id="UP001519332"/>
    </source>
</evidence>
<evidence type="ECO:0000313" key="2">
    <source>
        <dbReference type="EMBL" id="MBP2328011.1"/>
    </source>
</evidence>
<accession>A0ABS4TUC3</accession>
<proteinExistence type="predicted"/>
<dbReference type="RefSeq" id="WP_209645093.1">
    <property type="nucleotide sequence ID" value="NZ_JAGINW010000001.1"/>
</dbReference>
<reference evidence="2 3" key="1">
    <citation type="submission" date="2021-03" db="EMBL/GenBank/DDBJ databases">
        <title>Sequencing the genomes of 1000 actinobacteria strains.</title>
        <authorList>
            <person name="Klenk H.-P."/>
        </authorList>
    </citation>
    <scope>NUCLEOTIDE SEQUENCE [LARGE SCALE GENOMIC DNA]</scope>
    <source>
        <strain evidence="2 3">DSM 46670</strain>
    </source>
</reference>
<name>A0ABS4TUC3_9PSEU</name>
<gene>
    <name evidence="2" type="ORF">JOF56_008396</name>
</gene>
<sequence length="554" mass="60829">MNEHYWRNMATAIQPHLRTLFADEATALAVEIELVKALAENEDAIRRILAAHAETRAWVRQQREAEQSGYRSAVLAEDPPERYLQVQFPQRAAVGVRVPLIVQVMRALRSGALQLRPFEVGERGTTVSVNAMPSEGLQGIGDLDRDLTIPPHMDSDPCSFSFSLVSPGLHSVVVRVFLGGTFLGEMSVQISVESDADTADAEVYTAPIAPIDREPGEVTLVVGKCAEGYRFRLVCDTPYEGALSERLGRDVRSLVERIARETHAMAKDRSPYDSPAHARRRLANLGAHLWEDAVPQAIRRQVWEQLPRITAFSIISDLDVTPWELLYSATDDFGFFVDRFPMVRRIERQPHTRRFRFASAAYVLSEPSPTGALTEVTSIRQRLGSGVADRGVLTHLHRLSSLLDDGNVNLLHFACHNGFNAESGPRLRLIGGPLDPEDLTIAGQTGTLRDTAPLVFFNACRSGSETPALTGMSGWASGFLRAGAGAFVGTLWAVRSTTAARFATAFYDALLTARQPLGQAAMTARQSILDDHSDPTWLAYTIYGNPAAVVDTVD</sequence>
<comment type="caution">
    <text evidence="2">The sequence shown here is derived from an EMBL/GenBank/DDBJ whole genome shotgun (WGS) entry which is preliminary data.</text>
</comment>
<dbReference type="InterPro" id="IPR024983">
    <property type="entry name" value="CHAT_dom"/>
</dbReference>
<feature type="domain" description="CHAT" evidence="1">
    <location>
        <begin position="288"/>
        <end position="544"/>
    </location>
</feature>
<protein>
    <recommendedName>
        <fullName evidence="1">CHAT domain-containing protein</fullName>
    </recommendedName>
</protein>